<keyword evidence="5 8" id="KW-1133">Transmembrane helix</keyword>
<dbReference type="GO" id="GO:0016757">
    <property type="term" value="F:glycosyltransferase activity"/>
    <property type="evidence" value="ECO:0007669"/>
    <property type="project" value="UniProtKB-KW"/>
</dbReference>
<dbReference type="eggNOG" id="ENOG502QQG8">
    <property type="taxonomic scope" value="Eukaryota"/>
</dbReference>
<evidence type="ECO:0000256" key="1">
    <source>
        <dbReference type="ARBA" id="ARBA00004167"/>
    </source>
</evidence>
<dbReference type="Pfam" id="PF01549">
    <property type="entry name" value="ShK"/>
    <property type="match status" value="1"/>
</dbReference>
<keyword evidence="6 8" id="KW-0472">Membrane</keyword>
<dbReference type="PROSITE" id="PS51670">
    <property type="entry name" value="SHKT"/>
    <property type="match status" value="1"/>
</dbReference>
<dbReference type="GeneID" id="17358651"/>
<organism evidence="11">
    <name type="scientific">Chlorella variabilis</name>
    <name type="common">Green alga</name>
    <dbReference type="NCBI Taxonomy" id="554065"/>
    <lineage>
        <taxon>Eukaryota</taxon>
        <taxon>Viridiplantae</taxon>
        <taxon>Chlorophyta</taxon>
        <taxon>core chlorophytes</taxon>
        <taxon>Trebouxiophyceae</taxon>
        <taxon>Chlorellales</taxon>
        <taxon>Chlorellaceae</taxon>
        <taxon>Chlorella clade</taxon>
        <taxon>Chlorella</taxon>
    </lineage>
</organism>
<evidence type="ECO:0000256" key="5">
    <source>
        <dbReference type="ARBA" id="ARBA00022989"/>
    </source>
</evidence>
<evidence type="ECO:0000256" key="4">
    <source>
        <dbReference type="ARBA" id="ARBA00022692"/>
    </source>
</evidence>
<evidence type="ECO:0000313" key="11">
    <source>
        <dbReference type="Proteomes" id="UP000008141"/>
    </source>
</evidence>
<dbReference type="AlphaFoldDB" id="E1Z3V9"/>
<name>E1Z3V9_CHLVA</name>
<evidence type="ECO:0000256" key="2">
    <source>
        <dbReference type="ARBA" id="ARBA00022676"/>
    </source>
</evidence>
<evidence type="ECO:0000259" key="9">
    <source>
        <dbReference type="PROSITE" id="PS51670"/>
    </source>
</evidence>
<feature type="domain" description="ShKT" evidence="9">
    <location>
        <begin position="349"/>
        <end position="383"/>
    </location>
</feature>
<gene>
    <name evidence="10" type="ORF">CHLNCDRAFT_138234</name>
</gene>
<dbReference type="KEGG" id="cvr:CHLNCDRAFT_138234"/>
<dbReference type="InterPro" id="IPR056508">
    <property type="entry name" value="HPAT-like"/>
</dbReference>
<evidence type="ECO:0000313" key="10">
    <source>
        <dbReference type="EMBL" id="EFN59242.1"/>
    </source>
</evidence>
<dbReference type="InParanoid" id="E1Z3V9"/>
<comment type="subcellular location">
    <subcellularLocation>
        <location evidence="1">Membrane</location>
        <topology evidence="1">Single-pass membrane protein</topology>
    </subcellularLocation>
</comment>
<evidence type="ECO:0000256" key="6">
    <source>
        <dbReference type="ARBA" id="ARBA00023136"/>
    </source>
</evidence>
<dbReference type="InterPro" id="IPR003582">
    <property type="entry name" value="ShKT_dom"/>
</dbReference>
<dbReference type="SMART" id="SM00254">
    <property type="entry name" value="ShKT"/>
    <property type="match status" value="1"/>
</dbReference>
<proteinExistence type="predicted"/>
<dbReference type="InterPro" id="IPR044845">
    <property type="entry name" value="HPAT/SRGT1-like"/>
</dbReference>
<feature type="compositionally biased region" description="Gly residues" evidence="7">
    <location>
        <begin position="627"/>
        <end position="643"/>
    </location>
</feature>
<accession>E1Z3V9</accession>
<keyword evidence="3" id="KW-0808">Transferase</keyword>
<feature type="region of interest" description="Disordered" evidence="7">
    <location>
        <begin position="474"/>
        <end position="507"/>
    </location>
</feature>
<evidence type="ECO:0000256" key="3">
    <source>
        <dbReference type="ARBA" id="ARBA00022679"/>
    </source>
</evidence>
<dbReference type="Proteomes" id="UP000008141">
    <property type="component" value="Unassembled WGS sequence"/>
</dbReference>
<dbReference type="STRING" id="554065.E1Z3V9"/>
<dbReference type="PANTHER" id="PTHR31485">
    <property type="entry name" value="PEPTIDYL SERINE ALPHA-GALACTOSYLTRANSFERASE"/>
    <property type="match status" value="1"/>
</dbReference>
<feature type="region of interest" description="Disordered" evidence="7">
    <location>
        <begin position="623"/>
        <end position="643"/>
    </location>
</feature>
<keyword evidence="11" id="KW-1185">Reference proteome</keyword>
<protein>
    <recommendedName>
        <fullName evidence="9">ShKT domain-containing protein</fullName>
    </recommendedName>
</protein>
<dbReference type="EMBL" id="GL433836">
    <property type="protein sequence ID" value="EFN59242.1"/>
    <property type="molecule type" value="Genomic_DNA"/>
</dbReference>
<reference evidence="10 11" key="1">
    <citation type="journal article" date="2010" name="Plant Cell">
        <title>The Chlorella variabilis NC64A genome reveals adaptation to photosymbiosis, coevolution with viruses, and cryptic sex.</title>
        <authorList>
            <person name="Blanc G."/>
            <person name="Duncan G."/>
            <person name="Agarkova I."/>
            <person name="Borodovsky M."/>
            <person name="Gurnon J."/>
            <person name="Kuo A."/>
            <person name="Lindquist E."/>
            <person name="Lucas S."/>
            <person name="Pangilinan J."/>
            <person name="Polle J."/>
            <person name="Salamov A."/>
            <person name="Terry A."/>
            <person name="Yamada T."/>
            <person name="Dunigan D.D."/>
            <person name="Grigoriev I.V."/>
            <person name="Claverie J.M."/>
            <person name="Van Etten J.L."/>
        </authorList>
    </citation>
    <scope>NUCLEOTIDE SEQUENCE [LARGE SCALE GENOMIC DNA]</scope>
    <source>
        <strain evidence="10 11">NC64A</strain>
    </source>
</reference>
<feature type="transmembrane region" description="Helical" evidence="8">
    <location>
        <begin position="595"/>
        <end position="616"/>
    </location>
</feature>
<dbReference type="GO" id="GO:0016020">
    <property type="term" value="C:membrane"/>
    <property type="evidence" value="ECO:0007669"/>
    <property type="project" value="UniProtKB-SubCell"/>
</dbReference>
<dbReference type="PANTHER" id="PTHR31485:SF7">
    <property type="entry name" value="PEPTIDYL SERINE ALPHA-GALACTOSYLTRANSFERASE"/>
    <property type="match status" value="1"/>
</dbReference>
<evidence type="ECO:0000256" key="8">
    <source>
        <dbReference type="SAM" id="Phobius"/>
    </source>
</evidence>
<keyword evidence="4 8" id="KW-0812">Transmembrane</keyword>
<evidence type="ECO:0000256" key="7">
    <source>
        <dbReference type="SAM" id="MobiDB-lite"/>
    </source>
</evidence>
<sequence length="643" mass="70391">MFYSHRKSGQPGPITRIMCCTKEEYDKLPEADRDLVPTHVAPSYTRHPRNGDIYSAYNKPVAIIDWLAKNDVKEEYVLVIDADMIMREPFTPEEAGAKPGLAVAAYFGYMKGVKNALAMKHVPWVLPRNDTMAGPRGRRGDQVGGFTLMNVEDLRRVGPGWLKYTEDVRFDPDAWELTGDAYSTHKGDRPWISEMYGYSYGCAAADVWHNVHHTAMLYPGYEVVEPPKVLHYGLLWNVPGTDYSFDKHWHYSFDPLSCPPWEIGKSPRESRKGLFAHPPNARSFKTSGAALLRDLMSIEVPLTLNVAFCERHRKYCPSSEELERECGKAEALMKEFEEVYAMLELPDPCHDIESRCHEWAEMGECENNQGYMYENCALSCKRCTPRKGGKAALAAKAVKHKVQADNKPQRTKEDLVADSAARLRGGGSAVLDKQAAAEQTKQLRLKCTGHPDWSLDQVKDCLRLAAQGKEYKAAQGAVTGGADGRATAARTGGAAEQGQRQEQQLHEDKEVLQEQQAVEKEESAATVADVAIGDTIDTGSIGQAGSDRLLEEGLLDGDEGLAEEGLGAGKRGAVIKRIGEGTGSNSGGAMGAARLALFGVLLWAGSLVVACFLLPWARKAARRSTWGTGGGGQKGGGKGGRDD</sequence>
<dbReference type="OrthoDB" id="2015991at2759"/>
<keyword evidence="2" id="KW-0328">Glycosyltransferase</keyword>
<dbReference type="RefSeq" id="XP_005851344.1">
    <property type="nucleotide sequence ID" value="XM_005851282.1"/>
</dbReference>
<feature type="compositionally biased region" description="Low complexity" evidence="7">
    <location>
        <begin position="484"/>
        <end position="502"/>
    </location>
</feature>
<dbReference type="Pfam" id="PF23452">
    <property type="entry name" value="HPAT"/>
    <property type="match status" value="1"/>
</dbReference>